<dbReference type="Pfam" id="PF01547">
    <property type="entry name" value="SBP_bac_1"/>
    <property type="match status" value="1"/>
</dbReference>
<accession>A0A3A1VS71</accession>
<dbReference type="Gene3D" id="3.40.190.10">
    <property type="entry name" value="Periplasmic binding protein-like II"/>
    <property type="match status" value="2"/>
</dbReference>
<dbReference type="SUPFAM" id="SSF53850">
    <property type="entry name" value="Periplasmic binding protein-like II"/>
    <property type="match status" value="1"/>
</dbReference>
<evidence type="ECO:0000256" key="1">
    <source>
        <dbReference type="ARBA" id="ARBA00022475"/>
    </source>
</evidence>
<dbReference type="RefSeq" id="WP_119597725.1">
    <property type="nucleotide sequence ID" value="NZ_QXQA01000001.1"/>
</dbReference>
<reference evidence="6 7" key="1">
    <citation type="submission" date="2018-09" db="EMBL/GenBank/DDBJ databases">
        <title>Paenibacillus aracenensis nov. sp. isolated from a cave in southern Spain.</title>
        <authorList>
            <person name="Jurado V."/>
            <person name="Gutierrez-Patricio S."/>
            <person name="Gonzalez-Pimentel J.L."/>
            <person name="Miller A.Z."/>
            <person name="Laiz L."/>
            <person name="Saiz-Jimenez C."/>
        </authorList>
    </citation>
    <scope>NUCLEOTIDE SEQUENCE [LARGE SCALE GENOMIC DNA]</scope>
    <source>
        <strain evidence="6 7">DSM 22867</strain>
    </source>
</reference>
<dbReference type="PANTHER" id="PTHR43649">
    <property type="entry name" value="ARABINOSE-BINDING PROTEIN-RELATED"/>
    <property type="match status" value="1"/>
</dbReference>
<dbReference type="AlphaFoldDB" id="A0A3A1VS71"/>
<evidence type="ECO:0000313" key="6">
    <source>
        <dbReference type="EMBL" id="RIX60350.1"/>
    </source>
</evidence>
<dbReference type="OrthoDB" id="9787283at2"/>
<dbReference type="InterPro" id="IPR050490">
    <property type="entry name" value="Bact_solute-bd_prot1"/>
</dbReference>
<keyword evidence="4" id="KW-0564">Palmitate</keyword>
<name>A0A3A1VS71_9BACL</name>
<gene>
    <name evidence="6" type="ORF">D3P08_01935</name>
</gene>
<evidence type="ECO:0000256" key="4">
    <source>
        <dbReference type="ARBA" id="ARBA00023139"/>
    </source>
</evidence>
<evidence type="ECO:0000313" key="7">
    <source>
        <dbReference type="Proteomes" id="UP000266482"/>
    </source>
</evidence>
<organism evidence="6 7">
    <name type="scientific">Paenibacillus nanensis</name>
    <dbReference type="NCBI Taxonomy" id="393251"/>
    <lineage>
        <taxon>Bacteria</taxon>
        <taxon>Bacillati</taxon>
        <taxon>Bacillota</taxon>
        <taxon>Bacilli</taxon>
        <taxon>Bacillales</taxon>
        <taxon>Paenibacillaceae</taxon>
        <taxon>Paenibacillus</taxon>
    </lineage>
</organism>
<proteinExistence type="predicted"/>
<keyword evidence="2" id="KW-0732">Signal</keyword>
<sequence>MISQRDHVSHPKFRYVSIIWVLLLAVLLTACSKGPGTPAASAEARKPVVSIMAPLHFPHPPHEDVVQEIERRTGVELEIVWVPNEIYTDKMNTSLTTNSMKKVTFVKNTDYVFLKTSIRSGAFWEIGPYLKDYPNLKHLNTDILQQAAVEGKIYGLYTERPSSRQGVILRKDWLDALQMKEPGTIEELYEVIRRFTQDDPDRNGQHDTIGLTDRNDLIYGAFKTLSSYFGAPNNWGVEGERLIPEFETQPYFDTMDFMKRLYAEGLMNQDFAVTSKQMQRDLLIRGKAGVYIGSMTDVQRLADEAQKINPEAEFTVVNRIKGPTGYHVWSIPNYNGLYLFSKKAIPTEEELRRILQFFDSTMEKDVANMLRYGFEGRHYLVKDGKVVLPEESSQKRVTEVNALHALMIADLSNPNLMRVSEGEPLMEFAEQLSQDNEKFIVKDPVAHLESATYDERGAALYKIVSDATYNYMLGHIGKEQFREEIRRWREEGGDAMIQEYTKAYFGE</sequence>
<dbReference type="Proteomes" id="UP000266482">
    <property type="component" value="Unassembled WGS sequence"/>
</dbReference>
<dbReference type="PANTHER" id="PTHR43649:SF33">
    <property type="entry name" value="POLYGALACTURONAN_RHAMNOGALACTURONAN-BINDING PROTEIN YTCQ"/>
    <property type="match status" value="1"/>
</dbReference>
<dbReference type="CDD" id="cd13580">
    <property type="entry name" value="PBP2_AlgQ_like_1"/>
    <property type="match status" value="1"/>
</dbReference>
<keyword evidence="1" id="KW-1003">Cell membrane</keyword>
<evidence type="ECO:0000256" key="3">
    <source>
        <dbReference type="ARBA" id="ARBA00023136"/>
    </source>
</evidence>
<keyword evidence="7" id="KW-1185">Reference proteome</keyword>
<dbReference type="EMBL" id="QXQA01000001">
    <property type="protein sequence ID" value="RIX60350.1"/>
    <property type="molecule type" value="Genomic_DNA"/>
</dbReference>
<keyword evidence="5" id="KW-0449">Lipoprotein</keyword>
<comment type="caution">
    <text evidence="6">The sequence shown here is derived from an EMBL/GenBank/DDBJ whole genome shotgun (WGS) entry which is preliminary data.</text>
</comment>
<keyword evidence="3" id="KW-0472">Membrane</keyword>
<dbReference type="InterPro" id="IPR006059">
    <property type="entry name" value="SBP"/>
</dbReference>
<evidence type="ECO:0000256" key="5">
    <source>
        <dbReference type="ARBA" id="ARBA00023288"/>
    </source>
</evidence>
<evidence type="ECO:0000256" key="2">
    <source>
        <dbReference type="ARBA" id="ARBA00022729"/>
    </source>
</evidence>
<dbReference type="PROSITE" id="PS51257">
    <property type="entry name" value="PROKAR_LIPOPROTEIN"/>
    <property type="match status" value="1"/>
</dbReference>
<protein>
    <submittedName>
        <fullName evidence="6">Extracellular solute-binding protein</fullName>
    </submittedName>
</protein>